<name>A0A392UAN2_9FABA</name>
<dbReference type="Proteomes" id="UP000265520">
    <property type="component" value="Unassembled WGS sequence"/>
</dbReference>
<dbReference type="AlphaFoldDB" id="A0A392UAN2"/>
<accession>A0A392UAN2</accession>
<evidence type="ECO:0000313" key="3">
    <source>
        <dbReference type="Proteomes" id="UP000265520"/>
    </source>
</evidence>
<protein>
    <submittedName>
        <fullName evidence="2">Uncharacterized protein</fullName>
    </submittedName>
</protein>
<reference evidence="2 3" key="1">
    <citation type="journal article" date="2018" name="Front. Plant Sci.">
        <title>Red Clover (Trifolium pratense) and Zigzag Clover (T. medium) - A Picture of Genomic Similarities and Differences.</title>
        <authorList>
            <person name="Dluhosova J."/>
            <person name="Istvanek J."/>
            <person name="Nedelnik J."/>
            <person name="Repkova J."/>
        </authorList>
    </citation>
    <scope>NUCLEOTIDE SEQUENCE [LARGE SCALE GENOMIC DNA]</scope>
    <source>
        <strain evidence="3">cv. 10/8</strain>
        <tissue evidence="2">Leaf</tissue>
    </source>
</reference>
<evidence type="ECO:0000313" key="2">
    <source>
        <dbReference type="EMBL" id="MCI70571.1"/>
    </source>
</evidence>
<comment type="caution">
    <text evidence="2">The sequence shown here is derived from an EMBL/GenBank/DDBJ whole genome shotgun (WGS) entry which is preliminary data.</text>
</comment>
<feature type="region of interest" description="Disordered" evidence="1">
    <location>
        <begin position="1"/>
        <end position="26"/>
    </location>
</feature>
<sequence length="26" mass="2804">HLATDVGLLNNKSDSESVMRNDAAMD</sequence>
<evidence type="ECO:0000256" key="1">
    <source>
        <dbReference type="SAM" id="MobiDB-lite"/>
    </source>
</evidence>
<dbReference type="EMBL" id="LXQA010778586">
    <property type="protein sequence ID" value="MCI70571.1"/>
    <property type="molecule type" value="Genomic_DNA"/>
</dbReference>
<proteinExistence type="predicted"/>
<feature type="non-terminal residue" evidence="2">
    <location>
        <position position="1"/>
    </location>
</feature>
<keyword evidence="3" id="KW-1185">Reference proteome</keyword>
<organism evidence="2 3">
    <name type="scientific">Trifolium medium</name>
    <dbReference type="NCBI Taxonomy" id="97028"/>
    <lineage>
        <taxon>Eukaryota</taxon>
        <taxon>Viridiplantae</taxon>
        <taxon>Streptophyta</taxon>
        <taxon>Embryophyta</taxon>
        <taxon>Tracheophyta</taxon>
        <taxon>Spermatophyta</taxon>
        <taxon>Magnoliopsida</taxon>
        <taxon>eudicotyledons</taxon>
        <taxon>Gunneridae</taxon>
        <taxon>Pentapetalae</taxon>
        <taxon>rosids</taxon>
        <taxon>fabids</taxon>
        <taxon>Fabales</taxon>
        <taxon>Fabaceae</taxon>
        <taxon>Papilionoideae</taxon>
        <taxon>50 kb inversion clade</taxon>
        <taxon>NPAAA clade</taxon>
        <taxon>Hologalegina</taxon>
        <taxon>IRL clade</taxon>
        <taxon>Trifolieae</taxon>
        <taxon>Trifolium</taxon>
    </lineage>
</organism>